<dbReference type="Proteomes" id="UP000013941">
    <property type="component" value="Chromosome"/>
</dbReference>
<organism evidence="1 2">
    <name type="scientific">Strawberry lethal yellows phytoplasma (CPA) str. NZSb11</name>
    <dbReference type="NCBI Taxonomy" id="980422"/>
    <lineage>
        <taxon>Bacteria</taxon>
        <taxon>Bacillati</taxon>
        <taxon>Mycoplasmatota</taxon>
        <taxon>Mollicutes</taxon>
        <taxon>Acholeplasmatales</taxon>
        <taxon>Acholeplasmataceae</taxon>
        <taxon>Candidatus Phytoplasma</taxon>
        <taxon>16SrXII (Stolbur group)</taxon>
    </lineage>
</organism>
<dbReference type="AlphaFoldDB" id="R4RYJ2"/>
<dbReference type="KEGG" id="nzs:SLY_1033"/>
<gene>
    <name evidence="1" type="ORF">SLY_1033</name>
</gene>
<name>R4RYJ2_PHYAS</name>
<sequence>MECHCLEYFQEKDAYKEIRFIHTEQAQDFK</sequence>
<dbReference type="EMBL" id="CP002548">
    <property type="protein sequence ID" value="AGL90947.1"/>
    <property type="molecule type" value="Genomic_DNA"/>
</dbReference>
<reference evidence="1 2" key="1">
    <citation type="journal article" date="2013" name="BMC Genomics">
        <title>Comparison of the complete genome sequence of two closely related isolates of 'Candidatus Phytoplasma australiense' reveals genome plasticity.</title>
        <authorList>
            <person name="Andersen M.T."/>
            <person name="Liefting L.W."/>
            <person name="Havukkala I."/>
            <person name="Beever R.E."/>
        </authorList>
    </citation>
    <scope>NUCLEOTIDE SEQUENCE [LARGE SCALE GENOMIC DNA]</scope>
    <source>
        <strain evidence="1 2">NZSb11</strain>
    </source>
</reference>
<evidence type="ECO:0000313" key="1">
    <source>
        <dbReference type="EMBL" id="AGL90947.1"/>
    </source>
</evidence>
<keyword evidence="2" id="KW-1185">Reference proteome</keyword>
<proteinExistence type="predicted"/>
<accession>R4RYJ2</accession>
<evidence type="ECO:0000313" key="2">
    <source>
        <dbReference type="Proteomes" id="UP000013941"/>
    </source>
</evidence>
<protein>
    <submittedName>
        <fullName evidence="1">Uncharacterized protein</fullName>
    </submittedName>
</protein>
<dbReference type="HOGENOM" id="CLU_3405754_0_0_14"/>